<evidence type="ECO:0000313" key="2">
    <source>
        <dbReference type="Proteomes" id="UP000197153"/>
    </source>
</evidence>
<proteinExistence type="predicted"/>
<dbReference type="Pfam" id="PF09907">
    <property type="entry name" value="HigB_toxin"/>
    <property type="match status" value="1"/>
</dbReference>
<dbReference type="EMBL" id="CP022110">
    <property type="protein sequence ID" value="ASG19754.1"/>
    <property type="molecule type" value="Genomic_DNA"/>
</dbReference>
<name>A0A248JNE6_9PROT</name>
<dbReference type="RefSeq" id="WP_088870720.1">
    <property type="nucleotide sequence ID" value="NZ_CP022110.1"/>
</dbReference>
<dbReference type="KEGG" id="nao:Y958_02115"/>
<dbReference type="InterPro" id="IPR018669">
    <property type="entry name" value="Toxin_HigB"/>
</dbReference>
<sequence>MQVIALRTLRQFWVKHPRAEASVRGWYAVAARAEWAGPADIKAQFGLTVDFVGDNRVIFDLGGNKFRLIVHVSYTFRRVLVKFIGTHAEYDKIDAETV</sequence>
<dbReference type="Proteomes" id="UP000197153">
    <property type="component" value="Chromosome 1"/>
</dbReference>
<dbReference type="AlphaFoldDB" id="A0A248JNE6"/>
<protein>
    <submittedName>
        <fullName evidence="1">Addiction module toxin RelE</fullName>
    </submittedName>
</protein>
<accession>A0A248JNE6</accession>
<gene>
    <name evidence="1" type="ORF">Y958_02115</name>
</gene>
<organism evidence="1 2">
    <name type="scientific">Nitrospirillum viridazoti CBAmc</name>
    <dbReference type="NCBI Taxonomy" id="1441467"/>
    <lineage>
        <taxon>Bacteria</taxon>
        <taxon>Pseudomonadati</taxon>
        <taxon>Pseudomonadota</taxon>
        <taxon>Alphaproteobacteria</taxon>
        <taxon>Rhodospirillales</taxon>
        <taxon>Azospirillaceae</taxon>
        <taxon>Nitrospirillum</taxon>
        <taxon>Nitrospirillum viridazoti</taxon>
    </lineage>
</organism>
<reference evidence="1 2" key="1">
    <citation type="submission" date="2017-06" db="EMBL/GenBank/DDBJ databases">
        <title>Complete genome sequence of Nitrospirillum amazonense strain CBAmC, an endophytic nitrogen-fixing and plant growth-promoting bacterium, isolated from sugarcane.</title>
        <authorList>
            <person name="Schwab S."/>
            <person name="dos Santos Teixeira K.R."/>
            <person name="Simoes Araujo J.L."/>
            <person name="Soares Vidal M."/>
            <person name="Borges de Freitas H.R."/>
            <person name="Rivello Crivelaro A.L."/>
            <person name="Bueno de Camargo Nunes A."/>
            <person name="dos Santos C.M."/>
            <person name="Palmeira da Silva Rosa D."/>
            <person name="da Silva Padilha D."/>
            <person name="da Silva E."/>
            <person name="Araujo Terra L."/>
            <person name="Soares Mendes V."/>
            <person name="Farinelli L."/>
            <person name="Magalhaes Cruz L."/>
            <person name="Baldani J.I."/>
        </authorList>
    </citation>
    <scope>NUCLEOTIDE SEQUENCE [LARGE SCALE GENOMIC DNA]</scope>
    <source>
        <strain evidence="1 2">CBAmC</strain>
    </source>
</reference>
<dbReference type="GO" id="GO:0003723">
    <property type="term" value="F:RNA binding"/>
    <property type="evidence" value="ECO:0007669"/>
    <property type="project" value="InterPro"/>
</dbReference>
<keyword evidence="2" id="KW-1185">Reference proteome</keyword>
<dbReference type="GO" id="GO:0004519">
    <property type="term" value="F:endonuclease activity"/>
    <property type="evidence" value="ECO:0007669"/>
    <property type="project" value="InterPro"/>
</dbReference>
<evidence type="ECO:0000313" key="1">
    <source>
        <dbReference type="EMBL" id="ASG19754.1"/>
    </source>
</evidence>
<dbReference type="GO" id="GO:0110001">
    <property type="term" value="C:toxin-antitoxin complex"/>
    <property type="evidence" value="ECO:0007669"/>
    <property type="project" value="InterPro"/>
</dbReference>